<dbReference type="GO" id="GO:0016787">
    <property type="term" value="F:hydrolase activity"/>
    <property type="evidence" value="ECO:0007669"/>
    <property type="project" value="UniProtKB-KW"/>
</dbReference>
<dbReference type="Proteomes" id="UP000191691">
    <property type="component" value="Unassembled WGS sequence"/>
</dbReference>
<dbReference type="Pfam" id="PF01425">
    <property type="entry name" value="Amidase"/>
    <property type="match status" value="2"/>
</dbReference>
<protein>
    <recommendedName>
        <fullName evidence="3">Amidase domain-containing protein</fullName>
    </recommendedName>
</protein>
<proteinExistence type="inferred from homology"/>
<dbReference type="PANTHER" id="PTHR46072:SF5">
    <property type="entry name" value="GENERAL AMIDASE-C"/>
    <property type="match status" value="1"/>
</dbReference>
<name>A0A1V6XAL1_PENNA</name>
<organism evidence="4 5">
    <name type="scientific">Penicillium nalgiovense</name>
    <dbReference type="NCBI Taxonomy" id="60175"/>
    <lineage>
        <taxon>Eukaryota</taxon>
        <taxon>Fungi</taxon>
        <taxon>Dikarya</taxon>
        <taxon>Ascomycota</taxon>
        <taxon>Pezizomycotina</taxon>
        <taxon>Eurotiomycetes</taxon>
        <taxon>Eurotiomycetidae</taxon>
        <taxon>Eurotiales</taxon>
        <taxon>Aspergillaceae</taxon>
        <taxon>Penicillium</taxon>
    </lineage>
</organism>
<evidence type="ECO:0000313" key="4">
    <source>
        <dbReference type="EMBL" id="OQE72151.1"/>
    </source>
</evidence>
<dbReference type="PANTHER" id="PTHR46072">
    <property type="entry name" value="AMIDASE-RELATED-RELATED"/>
    <property type="match status" value="1"/>
</dbReference>
<sequence length="776" mass="86528">MVLQAILALSARHDAILANDSDWEASAYHGQCLQLLIAALDQAETSCDENMLIAVVILRIYEELETNTDQQFHLLGSNRLVNLMARSASAGGVAEAVSWQFLRQAIYASVVQYQPLQLDMHNYERSSMFHRHDDGACANRIIYHCARILQVCCDAPGNIVEEETWRQISDSVNEWNQTKSTTWQPIRYQASSVAAGRPFPEVWMISPPAVIGMQYYHSACIFLTLSETPSHNMSDYERARSRRVKEKTIADHLVMVIGLSLSNESVENAYFMACHLLHRFGYCLRNVVEHEGSLKFLARVENMLGWRTSWIMRELEHQWAELAEKQLEDAAKIPTEWRIPEGLTDLSETSGTSVLDVPRQSEILSARQPEITEKYDATDLLGKIHRQELSAHEVTNHFAFALPLHNKWYTRCLTETFFERALQRAKDLDEKLSKTGTPVGPLHGLPINLKDCFNIKGIPSTIGFASFIKNRPVSYTSPAVRVLLNLGAIPYVKTNVPQTMMAADSHNYVFGRTLNPHRSNLSAGGSTGGEGALISMRGSVLGVGTDNVGSIRIPAISGIKACAGPLATSQDTNFPLHPPVLRTLTSATEKLQAAGIEIIPLHIPPLIRDACTLAFRMFSMDPARTPFKHIAASGEPVIPALASTSLHHRYMPYGYAPLTLEGLYDLNEERNLIKEALRNLIARAEVDAIIMPSYQGTAQPYDVFGFVPYTVLWNLVDYPSCIIPHDKANKAADQAFIRSVDYKPPYVADHIEGAPCSVQLVGRNMHDEELMKVVEP</sequence>
<dbReference type="Gene3D" id="3.90.1300.10">
    <property type="entry name" value="Amidase signature (AS) domain"/>
    <property type="match status" value="2"/>
</dbReference>
<reference evidence="5" key="1">
    <citation type="journal article" date="2017" name="Nat. Microbiol.">
        <title>Global analysis of biosynthetic gene clusters reveals vast potential of secondary metabolite production in Penicillium species.</title>
        <authorList>
            <person name="Nielsen J.C."/>
            <person name="Grijseels S."/>
            <person name="Prigent S."/>
            <person name="Ji B."/>
            <person name="Dainat J."/>
            <person name="Nielsen K.F."/>
            <person name="Frisvad J.C."/>
            <person name="Workman M."/>
            <person name="Nielsen J."/>
        </authorList>
    </citation>
    <scope>NUCLEOTIDE SEQUENCE [LARGE SCALE GENOMIC DNA]</scope>
    <source>
        <strain evidence="5">IBT 13039</strain>
    </source>
</reference>
<accession>A0A1V6XAL1</accession>
<feature type="domain" description="Amidase" evidence="3">
    <location>
        <begin position="570"/>
        <end position="770"/>
    </location>
</feature>
<evidence type="ECO:0000259" key="3">
    <source>
        <dbReference type="Pfam" id="PF01425"/>
    </source>
</evidence>
<feature type="domain" description="Amidase" evidence="3">
    <location>
        <begin position="410"/>
        <end position="555"/>
    </location>
</feature>
<dbReference type="InterPro" id="IPR023631">
    <property type="entry name" value="Amidase_dom"/>
</dbReference>
<dbReference type="InterPro" id="IPR036928">
    <property type="entry name" value="AS_sf"/>
</dbReference>
<evidence type="ECO:0000313" key="5">
    <source>
        <dbReference type="Proteomes" id="UP000191691"/>
    </source>
</evidence>
<evidence type="ECO:0000256" key="1">
    <source>
        <dbReference type="ARBA" id="ARBA00009199"/>
    </source>
</evidence>
<keyword evidence="5" id="KW-1185">Reference proteome</keyword>
<dbReference type="STRING" id="60175.A0A1V6XAL1"/>
<dbReference type="Pfam" id="PF11951">
    <property type="entry name" value="Fungal_trans_2"/>
    <property type="match status" value="1"/>
</dbReference>
<gene>
    <name evidence="4" type="ORF">PENNAL_c0099G06023</name>
</gene>
<dbReference type="EMBL" id="MOOB01000099">
    <property type="protein sequence ID" value="OQE72151.1"/>
    <property type="molecule type" value="Genomic_DNA"/>
</dbReference>
<evidence type="ECO:0000256" key="2">
    <source>
        <dbReference type="ARBA" id="ARBA00022801"/>
    </source>
</evidence>
<dbReference type="SUPFAM" id="SSF75304">
    <property type="entry name" value="Amidase signature (AS) enzymes"/>
    <property type="match status" value="1"/>
</dbReference>
<keyword evidence="2" id="KW-0378">Hydrolase</keyword>
<comment type="similarity">
    <text evidence="1">Belongs to the amidase family.</text>
</comment>
<dbReference type="InterPro" id="IPR021858">
    <property type="entry name" value="Fun_TF"/>
</dbReference>
<comment type="caution">
    <text evidence="4">The sequence shown here is derived from an EMBL/GenBank/DDBJ whole genome shotgun (WGS) entry which is preliminary data.</text>
</comment>
<dbReference type="AlphaFoldDB" id="A0A1V6XAL1"/>